<proteinExistence type="predicted"/>
<feature type="compositionally biased region" description="Polar residues" evidence="1">
    <location>
        <begin position="565"/>
        <end position="581"/>
    </location>
</feature>
<evidence type="ECO:0000256" key="1">
    <source>
        <dbReference type="SAM" id="MobiDB-lite"/>
    </source>
</evidence>
<feature type="region of interest" description="Disordered" evidence="1">
    <location>
        <begin position="548"/>
        <end position="587"/>
    </location>
</feature>
<feature type="region of interest" description="Disordered" evidence="1">
    <location>
        <begin position="1124"/>
        <end position="1157"/>
    </location>
</feature>
<feature type="compositionally biased region" description="Basic and acidic residues" evidence="1">
    <location>
        <begin position="260"/>
        <end position="289"/>
    </location>
</feature>
<organism evidence="2 3">
    <name type="scientific">Agrilus planipennis</name>
    <name type="common">Emerald ash borer</name>
    <name type="synonym">Agrilus marcopoli</name>
    <dbReference type="NCBI Taxonomy" id="224129"/>
    <lineage>
        <taxon>Eukaryota</taxon>
        <taxon>Metazoa</taxon>
        <taxon>Ecdysozoa</taxon>
        <taxon>Arthropoda</taxon>
        <taxon>Hexapoda</taxon>
        <taxon>Insecta</taxon>
        <taxon>Pterygota</taxon>
        <taxon>Neoptera</taxon>
        <taxon>Endopterygota</taxon>
        <taxon>Coleoptera</taxon>
        <taxon>Polyphaga</taxon>
        <taxon>Elateriformia</taxon>
        <taxon>Buprestoidea</taxon>
        <taxon>Buprestidae</taxon>
        <taxon>Agrilinae</taxon>
        <taxon>Agrilus</taxon>
    </lineage>
</organism>
<feature type="region of interest" description="Disordered" evidence="1">
    <location>
        <begin position="1034"/>
        <end position="1081"/>
    </location>
</feature>
<dbReference type="Proteomes" id="UP000192223">
    <property type="component" value="Unplaced"/>
</dbReference>
<feature type="compositionally biased region" description="Polar residues" evidence="1">
    <location>
        <begin position="1281"/>
        <end position="1298"/>
    </location>
</feature>
<sequence length="1764" mass="199279">MESTSENAAIASEQRIVLDENSWPHNVTDPTVHPDQTNKSNEDSNTSNTNDVFVPEKLTTVEYIERGDIKEFVYTKYEERDKNEFDRLYLRRSWAPVRPKSDIDEPKRFTIAHDTIGRDQTDTCKEQTSPVRRGAIESLKQILESEAEQAKPSTNEKNLNNLEDNASNYKNPTKLSPEIVEKLKTKYSPSSYGYPKLAPLTSPGLTTKIPVLFNSKPIPQPRSPQSPKQEVNSTDYNNNNNKPEKELDKSKPSPNPKPRYLLEKQKIVVTNIEKRPVNETTKSRSKDSLDSDFPSDVSASDAKRHHVYLCPKRKIPIINSAIIIKDPPTKEEESTESEEEERVVIVRHSSSEDSVDKVDGILSQFVMDKKATEKKRSNSFRRLFKGTFFGRDKKKDEDKDKNSRKLNDQTDASVENSKNSFVRHSVHRHTVDGSYKTENLLNGCDNLGIKSNSDNANYKRSNHKRHNGRSKSYIADGDNSKGRSILNDYLPMDTGNKDKSENKTETYINVPNINKYIDASSSSSDSHNNTYENSLIAQAELRQAQELGRKQRNVKSGIPVPSNGKVGQTLRNQNDSPQHFTETPPRAQETYQNVQLIKPKALIPINSERPLPNPYRHKKPTASQSESMSETSKDENQEVLRNNLNLEIKSYVSKSYSSEASPQSPVSPNRENPYLNDIYGEPRDTLNRKEKQSKQELVKPAVPVRNSSLERQSDNQQSSSPGNQSVKSSPVIKPKPVNVPLEVKISPVSSKLSDSPLSPRSRDSYVGVRGSPISRNLKSPVSPLTLERTKLKLPSNREKVELQPRVKSPIPKTKVSTDKIIATELLRNSKEHSEQKQSEQRTIPDGERSKLVITRANSSTKTAVTSPTKLPRPPAQRNILQEMQVDSREAKQNDTSNSQSRHPSNYLINKSQQIPQQLPVTPQSQINVQPISSSTPKLLNYQAVRQLSPKEPVYQYSNGIVPLRQPMLHSPQQPNQYSQSNGQSLSPAQFQYLRQNIYVNTKVPEKVSPKLTPEELEERRWRNMEANKNMSLMSLHNSNSSVDPQRASISNFSMSSSNISPRTRSSLPPESSQPRSPQKQQMLQNVEAFYWRELKKMKEKEELDFLNYRRLYGYVEDPVVFHRSRSSTPSNLHNSRRSLSLPREVKSTSLSCPPDSNINYETINRNDRIQEHVQYIPVQNYPQQKINIATYPAEVQPGRVQNQNFVRRSSGRNTIGPIGSTASIQTIYENYPAGVAPTLLKRQQLQNPIFRRGSLVSNPSPLPNYPVHNQYKKVSFGSQGGNTSPAWPTKNGYTQSPPQRRLERQESLDDDVFLPNSPRIIKRSERATSEPVYGSRFPNESPSNVVYGQVQQQTVAVVAESPYGHAIPKQITVTNKVCDIYGQIHDNGEKVLMSPENYGQVKQTGIIYGTLQPNVGSRLSLASRQSNSNLSEYDAGNFVRGTRLTASVNDMYRRYSDRQRLNGNDQQRYINETMRNENMSNVHAEAPTRPLPPLPPSRRSRSDQLRKAVLRGNPPASDNESSGSEAGEIQRILQTDPRNNRINAIEEEWSSDGKQGRGTSGGESGGQRNENDVSDLKGGSSRSSRAARREDPRRHTLGGAGDQRYHSGMSQGGPLSRTMDLEGQLSRGYNPHSNAMLFDDDPGIMSEVETSSTGFRRGGKQRSSLPVVRTPSKTLERPLGLVFLQYRNETKRALLPNEITSIDTVKALFVRSFPKQLSMEYLDSPLVKIYIHDSSKDMFYELEDVRSHLREIRDAEIFMCTSIL</sequence>
<feature type="region of interest" description="Disordered" evidence="1">
    <location>
        <begin position="392"/>
        <end position="419"/>
    </location>
</feature>
<dbReference type="OrthoDB" id="6022652at2759"/>
<feature type="compositionally biased region" description="Polar residues" evidence="1">
    <location>
        <begin position="1532"/>
        <end position="1542"/>
    </location>
</feature>
<feature type="region of interest" description="Disordered" evidence="1">
    <location>
        <begin position="453"/>
        <end position="479"/>
    </location>
</feature>
<gene>
    <name evidence="3" type="primary">LOC108740777</name>
</gene>
<feature type="region of interest" description="Disordered" evidence="1">
    <location>
        <begin position="795"/>
        <end position="876"/>
    </location>
</feature>
<keyword evidence="2" id="KW-1185">Reference proteome</keyword>
<feature type="compositionally biased region" description="Polar residues" evidence="1">
    <location>
        <begin position="621"/>
        <end position="630"/>
    </location>
</feature>
<feature type="compositionally biased region" description="Low complexity" evidence="1">
    <location>
        <begin position="1048"/>
        <end position="1066"/>
    </location>
</feature>
<feature type="compositionally biased region" description="Basic and acidic residues" evidence="1">
    <location>
        <begin position="242"/>
        <end position="251"/>
    </location>
</feature>
<feature type="compositionally biased region" description="Basic and acidic residues" evidence="1">
    <location>
        <begin position="795"/>
        <end position="804"/>
    </location>
</feature>
<feature type="compositionally biased region" description="Polar residues" evidence="1">
    <location>
        <begin position="225"/>
        <end position="241"/>
    </location>
</feature>
<feature type="region of interest" description="Disordered" evidence="1">
    <location>
        <begin position="1"/>
        <end position="53"/>
    </location>
</feature>
<dbReference type="RefSeq" id="XP_025835761.1">
    <property type="nucleotide sequence ID" value="XM_025979976.1"/>
</dbReference>
<dbReference type="InParanoid" id="A0A7F5RIF4"/>
<feature type="compositionally biased region" description="Polar residues" evidence="1">
    <location>
        <begin position="855"/>
        <end position="868"/>
    </location>
</feature>
<feature type="compositionally biased region" description="Polar residues" evidence="1">
    <location>
        <begin position="1068"/>
        <end position="1081"/>
    </location>
</feature>
<feature type="compositionally biased region" description="Low complexity" evidence="1">
    <location>
        <begin position="37"/>
        <end position="50"/>
    </location>
</feature>
<reference evidence="3" key="1">
    <citation type="submission" date="2025-08" db="UniProtKB">
        <authorList>
            <consortium name="RefSeq"/>
        </authorList>
    </citation>
    <scope>IDENTIFICATION</scope>
    <source>
        <tissue evidence="3">Entire body</tissue>
    </source>
</reference>
<protein>
    <submittedName>
        <fullName evidence="3">Uncharacterized protein LOC108740777</fullName>
    </submittedName>
</protein>
<dbReference type="PANTHER" id="PTHR22741:SF10">
    <property type="entry name" value="COILED-COIL DOMAIN-CONTAINING PROTEIN CG32809"/>
    <property type="match status" value="1"/>
</dbReference>
<feature type="compositionally biased region" description="Polar residues" evidence="1">
    <location>
        <begin position="409"/>
        <end position="419"/>
    </location>
</feature>
<feature type="compositionally biased region" description="Polar residues" evidence="1">
    <location>
        <begin position="705"/>
        <end position="728"/>
    </location>
</feature>
<feature type="region of interest" description="Disordered" evidence="1">
    <location>
        <begin position="211"/>
        <end position="300"/>
    </location>
</feature>
<feature type="compositionally biased region" description="Gly residues" evidence="1">
    <location>
        <begin position="1556"/>
        <end position="1565"/>
    </location>
</feature>
<evidence type="ECO:0000313" key="3">
    <source>
        <dbReference type="RefSeq" id="XP_025835761.1"/>
    </source>
</evidence>
<feature type="compositionally biased region" description="Polar residues" evidence="1">
    <location>
        <begin position="151"/>
        <end position="174"/>
    </location>
</feature>
<feature type="compositionally biased region" description="Basic and acidic residues" evidence="1">
    <location>
        <begin position="392"/>
        <end position="408"/>
    </location>
</feature>
<feature type="compositionally biased region" description="Basic and acidic residues" evidence="1">
    <location>
        <begin position="827"/>
        <end position="850"/>
    </location>
</feature>
<feature type="region of interest" description="Disordered" evidence="1">
    <location>
        <begin position="145"/>
        <end position="175"/>
    </location>
</feature>
<feature type="region of interest" description="Disordered" evidence="1">
    <location>
        <begin position="327"/>
        <end position="349"/>
    </location>
</feature>
<dbReference type="PANTHER" id="PTHR22741">
    <property type="entry name" value="P140CAP/SNIP-RELATED"/>
    <property type="match status" value="1"/>
</dbReference>
<feature type="region of interest" description="Disordered" evidence="1">
    <location>
        <begin position="655"/>
        <end position="781"/>
    </location>
</feature>
<dbReference type="KEGG" id="apln:108740777"/>
<accession>A0A7F5RIF4</accession>
<feature type="compositionally biased region" description="Polar residues" evidence="1">
    <location>
        <begin position="1147"/>
        <end position="1157"/>
    </location>
</feature>
<evidence type="ECO:0000313" key="2">
    <source>
        <dbReference type="Proteomes" id="UP000192223"/>
    </source>
</evidence>
<feature type="region of interest" description="Disordered" evidence="1">
    <location>
        <begin position="1252"/>
        <end position="1341"/>
    </location>
</feature>
<dbReference type="InterPro" id="IPR051825">
    <property type="entry name" value="SRCIN1"/>
</dbReference>
<dbReference type="GO" id="GO:0005737">
    <property type="term" value="C:cytoplasm"/>
    <property type="evidence" value="ECO:0007669"/>
    <property type="project" value="TreeGrafter"/>
</dbReference>
<feature type="compositionally biased region" description="Basic and acidic residues" evidence="1">
    <location>
        <begin position="680"/>
        <end position="697"/>
    </location>
</feature>
<feature type="region of interest" description="Disordered" evidence="1">
    <location>
        <begin position="1480"/>
        <end position="1667"/>
    </location>
</feature>
<feature type="compositionally biased region" description="Basic residues" evidence="1">
    <location>
        <begin position="460"/>
        <end position="469"/>
    </location>
</feature>
<dbReference type="GeneID" id="108740777"/>
<name>A0A7F5RIF4_AGRPL</name>
<feature type="region of interest" description="Disordered" evidence="1">
    <location>
        <begin position="600"/>
        <end position="637"/>
    </location>
</feature>
<feature type="compositionally biased region" description="Low complexity" evidence="1">
    <location>
        <begin position="1129"/>
        <end position="1142"/>
    </location>
</feature>
<feature type="compositionally biased region" description="Polar residues" evidence="1">
    <location>
        <begin position="659"/>
        <end position="670"/>
    </location>
</feature>
<feature type="compositionally biased region" description="Low complexity" evidence="1">
    <location>
        <begin position="746"/>
        <end position="759"/>
    </location>
</feature>